<name>A0ABP8U4V1_9ACTN</name>
<reference evidence="4" key="1">
    <citation type="journal article" date="2019" name="Int. J. Syst. Evol. Microbiol.">
        <title>The Global Catalogue of Microorganisms (GCM) 10K type strain sequencing project: providing services to taxonomists for standard genome sequencing and annotation.</title>
        <authorList>
            <consortium name="The Broad Institute Genomics Platform"/>
            <consortium name="The Broad Institute Genome Sequencing Center for Infectious Disease"/>
            <person name="Wu L."/>
            <person name="Ma J."/>
        </authorList>
    </citation>
    <scope>NUCLEOTIDE SEQUENCE [LARGE SCALE GENOMIC DNA]</scope>
    <source>
        <strain evidence="4">JCM 17939</strain>
    </source>
</reference>
<organism evidence="3 4">
    <name type="scientific">Actinoallomurus vinaceus</name>
    <dbReference type="NCBI Taxonomy" id="1080074"/>
    <lineage>
        <taxon>Bacteria</taxon>
        <taxon>Bacillati</taxon>
        <taxon>Actinomycetota</taxon>
        <taxon>Actinomycetes</taxon>
        <taxon>Streptosporangiales</taxon>
        <taxon>Thermomonosporaceae</taxon>
        <taxon>Actinoallomurus</taxon>
    </lineage>
</organism>
<evidence type="ECO:0000256" key="1">
    <source>
        <dbReference type="SAM" id="MobiDB-lite"/>
    </source>
</evidence>
<dbReference type="InterPro" id="IPR045155">
    <property type="entry name" value="Beta-lactam_cat"/>
</dbReference>
<accession>A0ABP8U4V1</accession>
<sequence length="457" mass="49280">MLLATVAQPAHAAEPDTSGVARQLQKTIASLKFGEVLDTEPPTSTQAARSASVDVDPEKKLAGRDRAPKLKAAALAAATQIHQQPNVDVTVLELDSKGRPVSSGTVVTSPTYKDGVIVPVDQNFHTTAVRYRHWDTNLWNTNNGQGDTDVVPGRENAPIDYMSPYPASTLKLLVGFGILQLVDNGTIKLDDTYAYQPTQASDLCGTATTDTVRNYFDRMITVSDNGSACAMIKLLNDKGAIDGLNQTFQDIGLETLQLKGTNPANGGNWTSGINMSSLDTAKLLALVNGVSGTAWTAPNGKAVTSDVLSASSREFFMKELGDQGWNNVLSTTNYCGYTYPTAGMPQRISQRWIGADGTVTVNNDPTDGKYQYPVQPCQDAAQVTFAHKTGLSENAVSDAGIVKSLPGKANRRYIITAFSNLGYRYIDPNRQEVQPSVNRTEKFAILGRTMDTYEAQR</sequence>
<feature type="domain" description="Beta-lactamase class A catalytic" evidence="2">
    <location>
        <begin position="165"/>
        <end position="288"/>
    </location>
</feature>
<protein>
    <recommendedName>
        <fullName evidence="2">Beta-lactamase class A catalytic domain-containing protein</fullName>
    </recommendedName>
</protein>
<dbReference type="Gene3D" id="3.40.710.10">
    <property type="entry name" value="DD-peptidase/beta-lactamase superfamily"/>
    <property type="match status" value="1"/>
</dbReference>
<dbReference type="SUPFAM" id="SSF56601">
    <property type="entry name" value="beta-lactamase/transpeptidase-like"/>
    <property type="match status" value="1"/>
</dbReference>
<evidence type="ECO:0000313" key="4">
    <source>
        <dbReference type="Proteomes" id="UP001501442"/>
    </source>
</evidence>
<dbReference type="Pfam" id="PF13354">
    <property type="entry name" value="Beta-lactamase2"/>
    <property type="match status" value="1"/>
</dbReference>
<evidence type="ECO:0000313" key="3">
    <source>
        <dbReference type="EMBL" id="GAA4621074.1"/>
    </source>
</evidence>
<dbReference type="InterPro" id="IPR012338">
    <property type="entry name" value="Beta-lactam/transpept-like"/>
</dbReference>
<dbReference type="EMBL" id="BAABHK010000001">
    <property type="protein sequence ID" value="GAA4621074.1"/>
    <property type="molecule type" value="Genomic_DNA"/>
</dbReference>
<keyword evidence="4" id="KW-1185">Reference proteome</keyword>
<feature type="region of interest" description="Disordered" evidence="1">
    <location>
        <begin position="36"/>
        <end position="58"/>
    </location>
</feature>
<evidence type="ECO:0000259" key="2">
    <source>
        <dbReference type="Pfam" id="PF13354"/>
    </source>
</evidence>
<comment type="caution">
    <text evidence="3">The sequence shown here is derived from an EMBL/GenBank/DDBJ whole genome shotgun (WGS) entry which is preliminary data.</text>
</comment>
<gene>
    <name evidence="3" type="ORF">GCM10023196_007520</name>
</gene>
<dbReference type="Proteomes" id="UP001501442">
    <property type="component" value="Unassembled WGS sequence"/>
</dbReference>
<proteinExistence type="predicted"/>